<keyword evidence="2" id="KW-1185">Reference proteome</keyword>
<gene>
    <name evidence="1" type="ORF">F8566_10355</name>
</gene>
<comment type="caution">
    <text evidence="1">The sequence shown here is derived from an EMBL/GenBank/DDBJ whole genome shotgun (WGS) entry which is preliminary data.</text>
</comment>
<accession>A0A6H9Z8C7</accession>
<dbReference type="EMBL" id="WBMT01000004">
    <property type="protein sequence ID" value="KAB2350186.1"/>
    <property type="molecule type" value="Genomic_DNA"/>
</dbReference>
<organism evidence="1 2">
    <name type="scientific">Actinomadura rudentiformis</name>
    <dbReference type="NCBI Taxonomy" id="359158"/>
    <lineage>
        <taxon>Bacteria</taxon>
        <taxon>Bacillati</taxon>
        <taxon>Actinomycetota</taxon>
        <taxon>Actinomycetes</taxon>
        <taxon>Streptosporangiales</taxon>
        <taxon>Thermomonosporaceae</taxon>
        <taxon>Actinomadura</taxon>
    </lineage>
</organism>
<protein>
    <submittedName>
        <fullName evidence="1">Uncharacterized protein</fullName>
    </submittedName>
</protein>
<dbReference type="RefSeq" id="WP_151559866.1">
    <property type="nucleotide sequence ID" value="NZ_WBMT01000004.1"/>
</dbReference>
<proteinExistence type="predicted"/>
<reference evidence="1 2" key="1">
    <citation type="submission" date="2019-09" db="EMBL/GenBank/DDBJ databases">
        <title>Actinomadura physcomitrii sp. nov., a novel actinomycete isolated from moss [Physcomitrium sphaericum (Ludw) Fuernr].</title>
        <authorList>
            <person name="Zhuang X."/>
            <person name="Liu C."/>
        </authorList>
    </citation>
    <scope>NUCLEOTIDE SEQUENCE [LARGE SCALE GENOMIC DNA]</scope>
    <source>
        <strain evidence="1 2">HMC1</strain>
    </source>
</reference>
<evidence type="ECO:0000313" key="1">
    <source>
        <dbReference type="EMBL" id="KAB2350186.1"/>
    </source>
</evidence>
<evidence type="ECO:0000313" key="2">
    <source>
        <dbReference type="Proteomes" id="UP000468735"/>
    </source>
</evidence>
<dbReference type="Proteomes" id="UP000468735">
    <property type="component" value="Unassembled WGS sequence"/>
</dbReference>
<dbReference type="AlphaFoldDB" id="A0A6H9Z8C7"/>
<dbReference type="OrthoDB" id="3481734at2"/>
<sequence>MGHGRYLIGPDGLRVDVITLDDVQLTLARNWCPDARKGQQLYLVTRNGALLAYCADIEELTEVVGDLTQLHGPAAGEDVG</sequence>
<name>A0A6H9Z8C7_9ACTN</name>